<dbReference type="Pfam" id="PF10384">
    <property type="entry name" value="Scm3"/>
    <property type="match status" value="1"/>
</dbReference>
<dbReference type="InterPro" id="IPR009072">
    <property type="entry name" value="Histone-fold"/>
</dbReference>
<dbReference type="InParanoid" id="F4P5R9"/>
<dbReference type="InterPro" id="IPR018465">
    <property type="entry name" value="Scm3/HJURP"/>
</dbReference>
<dbReference type="PANTHER" id="PTHR15992:SF5">
    <property type="entry name" value="HOLLIDAY JUNCTION RECOGNITION PROTEIN"/>
    <property type="match status" value="1"/>
</dbReference>
<name>F4P5R9_BATDJ</name>
<feature type="region of interest" description="Disordered" evidence="1">
    <location>
        <begin position="28"/>
        <end position="52"/>
    </location>
</feature>
<dbReference type="RefSeq" id="XP_006680165.1">
    <property type="nucleotide sequence ID" value="XM_006680102.1"/>
</dbReference>
<dbReference type="AlphaFoldDB" id="F4P5R9"/>
<sequence>MDQPLVNKKHLLKPRPAALIHKDSRPVAFLSVENSPQDPESSTDKSTEPADELESDILEDDSIALGETTGLPDLSIEDVAKLRTESLERLKSTWEIICSKYGRSFEGESDEIDLTTGRIVIDRGFLKRSHSKAIGHSIPSTLLARDMKLAIDSLENENTHDGLGPHVATEDPHLDPLTSHPIPTTSFGAGMASAITNITKSSTSSLPTESQADMIISELLYDDDAFDRILLPRSEIYRSMTTLNLPFEDLDSSDEDGLLDMSDYTSETSGTYTIDLTDDINNNSIDPLVLQDSQLSPFNQAGNASLPRTDRIISAFDQNLSHSSSPLSRSIYMDNHYDLDPLTTPTKMIRRLSPIRQEYWSMDTQAMAQRKNPRYSHRMRSYHSPTRRSHAMLPRNPSLGRRDWPNQHIEDASQHQWIDLKNTFEYLSDFDSHQFEEHVPIHQQLPGHAPHSRQHTEPRSRHYTSRLERVDHCWDTMSQHDVYQSELDTQVQFETPRQSRMQHNIQFDHYVENEWE</sequence>
<dbReference type="EMBL" id="GL882886">
    <property type="protein sequence ID" value="EGF79469.1"/>
    <property type="molecule type" value="Genomic_DNA"/>
</dbReference>
<evidence type="ECO:0000313" key="2">
    <source>
        <dbReference type="EMBL" id="EGF79469.1"/>
    </source>
</evidence>
<dbReference type="PANTHER" id="PTHR15992">
    <property type="entry name" value="HOLLIDAY JUNCTION RECOGNITION PROTEIN"/>
    <property type="match status" value="1"/>
</dbReference>
<dbReference type="GO" id="GO:0046982">
    <property type="term" value="F:protein heterodimerization activity"/>
    <property type="evidence" value="ECO:0007669"/>
    <property type="project" value="InterPro"/>
</dbReference>
<accession>F4P5R9</accession>
<dbReference type="Proteomes" id="UP000007241">
    <property type="component" value="Unassembled WGS sequence"/>
</dbReference>
<keyword evidence="3" id="KW-1185">Reference proteome</keyword>
<evidence type="ECO:0000256" key="1">
    <source>
        <dbReference type="SAM" id="MobiDB-lite"/>
    </source>
</evidence>
<dbReference type="STRING" id="684364.F4P5R9"/>
<dbReference type="GeneID" id="18243610"/>
<feature type="region of interest" description="Disordered" evidence="1">
    <location>
        <begin position="366"/>
        <end position="402"/>
    </location>
</feature>
<dbReference type="OrthoDB" id="2420608at2759"/>
<reference evidence="2 3" key="1">
    <citation type="submission" date="2009-12" db="EMBL/GenBank/DDBJ databases">
        <title>The draft genome of Batrachochytrium dendrobatidis.</title>
        <authorList>
            <consortium name="US DOE Joint Genome Institute (JGI-PGF)"/>
            <person name="Kuo A."/>
            <person name="Salamov A."/>
            <person name="Schmutz J."/>
            <person name="Lucas S."/>
            <person name="Pitluck S."/>
            <person name="Rosenblum E."/>
            <person name="Stajich J."/>
            <person name="Eisen M."/>
            <person name="Grigoriev I.V."/>
        </authorList>
    </citation>
    <scope>NUCLEOTIDE SEQUENCE [LARGE SCALE GENOMIC DNA]</scope>
    <source>
        <strain evidence="3">JAM81 / FGSC 10211</strain>
    </source>
</reference>
<protein>
    <submittedName>
        <fullName evidence="2">Uncharacterized protein</fullName>
    </submittedName>
</protein>
<feature type="compositionally biased region" description="Basic residues" evidence="1">
    <location>
        <begin position="371"/>
        <end position="390"/>
    </location>
</feature>
<evidence type="ECO:0000313" key="3">
    <source>
        <dbReference type="Proteomes" id="UP000007241"/>
    </source>
</evidence>
<dbReference type="GO" id="GO:0005634">
    <property type="term" value="C:nucleus"/>
    <property type="evidence" value="ECO:0007669"/>
    <property type="project" value="InterPro"/>
</dbReference>
<gene>
    <name evidence="2" type="ORF">BATDEDRAFT_89769</name>
</gene>
<dbReference type="GO" id="GO:0042393">
    <property type="term" value="F:histone binding"/>
    <property type="evidence" value="ECO:0000318"/>
    <property type="project" value="GO_Central"/>
</dbReference>
<organism evidence="2 3">
    <name type="scientific">Batrachochytrium dendrobatidis (strain JAM81 / FGSC 10211)</name>
    <name type="common">Frog chytrid fungus</name>
    <dbReference type="NCBI Taxonomy" id="684364"/>
    <lineage>
        <taxon>Eukaryota</taxon>
        <taxon>Fungi</taxon>
        <taxon>Fungi incertae sedis</taxon>
        <taxon>Chytridiomycota</taxon>
        <taxon>Chytridiomycota incertae sedis</taxon>
        <taxon>Chytridiomycetes</taxon>
        <taxon>Rhizophydiales</taxon>
        <taxon>Rhizophydiales incertae sedis</taxon>
        <taxon>Batrachochytrium</taxon>
    </lineage>
</organism>
<proteinExistence type="predicted"/>
<dbReference type="Gene3D" id="1.10.20.10">
    <property type="entry name" value="Histone, subunit A"/>
    <property type="match status" value="1"/>
</dbReference>
<dbReference type="HOGENOM" id="CLU_527829_0_0_1"/>